<dbReference type="InterPro" id="IPR050951">
    <property type="entry name" value="Retrovirus_Pol_polyprotein"/>
</dbReference>
<evidence type="ECO:0000256" key="6">
    <source>
        <dbReference type="ARBA" id="ARBA00022918"/>
    </source>
</evidence>
<dbReference type="SUPFAM" id="SSF56672">
    <property type="entry name" value="DNA/RNA polymerases"/>
    <property type="match status" value="1"/>
</dbReference>
<evidence type="ECO:0000313" key="9">
    <source>
        <dbReference type="Proteomes" id="UP000198211"/>
    </source>
</evidence>
<comment type="caution">
    <text evidence="8">The sequence shown here is derived from an EMBL/GenBank/DDBJ whole genome shotgun (WGS) entry which is preliminary data.</text>
</comment>
<sequence>MLLKMVTLAHPKEEWEVCLFADASQTHFGVVVTQIPPADAGLPVHEQHHQSLAFLSGSFATWSNIDKEAFTIVISGKRLMHLLLRPRGFRIFTDHRNLYSLGRHQVDRLQWWAMTLTTFRYVIEYVGGEDNGDLLSRRGAGPASTTSPARMNALLVVNRVSPLQEPEFIWPTQEEIKCEQRWDLSERDPDTNTLPTYR</sequence>
<dbReference type="InterPro" id="IPR043502">
    <property type="entry name" value="DNA/RNA_pol_sf"/>
</dbReference>
<keyword evidence="9" id="KW-1185">Reference proteome</keyword>
<dbReference type="GO" id="GO:0016787">
    <property type="term" value="F:hydrolase activity"/>
    <property type="evidence" value="ECO:0007669"/>
    <property type="project" value="UniProtKB-KW"/>
</dbReference>
<reference evidence="9" key="1">
    <citation type="submission" date="2017-03" db="EMBL/GenBank/DDBJ databases">
        <title>Phytopthora megakarya and P. palmivora, two closely related causual agents of cacao black pod achieved similar genome size and gene model numbers by different mechanisms.</title>
        <authorList>
            <person name="Ali S."/>
            <person name="Shao J."/>
            <person name="Larry D.J."/>
            <person name="Kronmiller B."/>
            <person name="Shen D."/>
            <person name="Strem M.D."/>
            <person name="Melnick R.L."/>
            <person name="Guiltinan M.J."/>
            <person name="Tyler B.M."/>
            <person name="Meinhardt L.W."/>
            <person name="Bailey B.A."/>
        </authorList>
    </citation>
    <scope>NUCLEOTIDE SEQUENCE [LARGE SCALE GENOMIC DNA]</scope>
    <source>
        <strain evidence="9">zdho120</strain>
    </source>
</reference>
<evidence type="ECO:0000313" key="8">
    <source>
        <dbReference type="EMBL" id="OWZ03858.1"/>
    </source>
</evidence>
<dbReference type="STRING" id="4795.A0A225VG59"/>
<dbReference type="Proteomes" id="UP000198211">
    <property type="component" value="Unassembled WGS sequence"/>
</dbReference>
<dbReference type="InterPro" id="IPR041373">
    <property type="entry name" value="RT_RNaseH"/>
</dbReference>
<dbReference type="PANTHER" id="PTHR37984">
    <property type="entry name" value="PROTEIN CBG26694"/>
    <property type="match status" value="1"/>
</dbReference>
<name>A0A225VG59_9STRA</name>
<evidence type="ECO:0000259" key="7">
    <source>
        <dbReference type="Pfam" id="PF17917"/>
    </source>
</evidence>
<keyword evidence="1" id="KW-0808">Transferase</keyword>
<keyword evidence="4" id="KW-0255">Endonuclease</keyword>
<proteinExistence type="predicted"/>
<dbReference type="GO" id="GO:0003964">
    <property type="term" value="F:RNA-directed DNA polymerase activity"/>
    <property type="evidence" value="ECO:0007669"/>
    <property type="project" value="UniProtKB-KW"/>
</dbReference>
<dbReference type="PANTHER" id="PTHR37984:SF5">
    <property type="entry name" value="PROTEIN NYNRIN-LIKE"/>
    <property type="match status" value="1"/>
</dbReference>
<keyword evidence="3" id="KW-0540">Nuclease</keyword>
<dbReference type="EMBL" id="NBNE01005284">
    <property type="protein sequence ID" value="OWZ03858.1"/>
    <property type="molecule type" value="Genomic_DNA"/>
</dbReference>
<dbReference type="GO" id="GO:0004519">
    <property type="term" value="F:endonuclease activity"/>
    <property type="evidence" value="ECO:0007669"/>
    <property type="project" value="UniProtKB-KW"/>
</dbReference>
<dbReference type="Pfam" id="PF17917">
    <property type="entry name" value="RT_RNaseH"/>
    <property type="match status" value="1"/>
</dbReference>
<keyword evidence="2" id="KW-0548">Nucleotidyltransferase</keyword>
<keyword evidence="5" id="KW-0378">Hydrolase</keyword>
<organism evidence="8 9">
    <name type="scientific">Phytophthora megakarya</name>
    <dbReference type="NCBI Taxonomy" id="4795"/>
    <lineage>
        <taxon>Eukaryota</taxon>
        <taxon>Sar</taxon>
        <taxon>Stramenopiles</taxon>
        <taxon>Oomycota</taxon>
        <taxon>Peronosporomycetes</taxon>
        <taxon>Peronosporales</taxon>
        <taxon>Peronosporaceae</taxon>
        <taxon>Phytophthora</taxon>
    </lineage>
</organism>
<evidence type="ECO:0000256" key="3">
    <source>
        <dbReference type="ARBA" id="ARBA00022722"/>
    </source>
</evidence>
<evidence type="ECO:0000256" key="2">
    <source>
        <dbReference type="ARBA" id="ARBA00022695"/>
    </source>
</evidence>
<evidence type="ECO:0000256" key="4">
    <source>
        <dbReference type="ARBA" id="ARBA00022759"/>
    </source>
</evidence>
<keyword evidence="6" id="KW-0695">RNA-directed DNA polymerase</keyword>
<feature type="domain" description="Reverse transcriptase RNase H-like" evidence="7">
    <location>
        <begin position="16"/>
        <end position="119"/>
    </location>
</feature>
<accession>A0A225VG59</accession>
<protein>
    <recommendedName>
        <fullName evidence="7">Reverse transcriptase RNase H-like domain-containing protein</fullName>
    </recommendedName>
</protein>
<evidence type="ECO:0000256" key="5">
    <source>
        <dbReference type="ARBA" id="ARBA00022801"/>
    </source>
</evidence>
<dbReference type="OrthoDB" id="113644at2759"/>
<dbReference type="AlphaFoldDB" id="A0A225VG59"/>
<gene>
    <name evidence="8" type="ORF">PHMEG_00024341</name>
</gene>
<evidence type="ECO:0000256" key="1">
    <source>
        <dbReference type="ARBA" id="ARBA00022679"/>
    </source>
</evidence>